<evidence type="ECO:0000256" key="1">
    <source>
        <dbReference type="ARBA" id="ARBA00001400"/>
    </source>
</evidence>
<comment type="similarity">
    <text evidence="3 9 11">Belongs to the uracil-DNA glycosylase (UDG) superfamily. UNG family.</text>
</comment>
<dbReference type="HAMAP" id="MF_00148">
    <property type="entry name" value="UDG"/>
    <property type="match status" value="1"/>
</dbReference>
<dbReference type="KEGG" id="rfo:REIFOR_01091"/>
<dbReference type="Gene3D" id="3.40.470.10">
    <property type="entry name" value="Uracil-DNA glycosylase-like domain"/>
    <property type="match status" value="1"/>
</dbReference>
<keyword evidence="7 9" id="KW-0378">Hydrolase</keyword>
<dbReference type="EMBL" id="CP011797">
    <property type="protein sequence ID" value="ATX76241.1"/>
    <property type="molecule type" value="Genomic_DNA"/>
</dbReference>
<dbReference type="GO" id="GO:0004844">
    <property type="term" value="F:uracil DNA N-glycosylase activity"/>
    <property type="evidence" value="ECO:0007669"/>
    <property type="project" value="UniProtKB-UniRule"/>
</dbReference>
<dbReference type="RefSeq" id="WP_100256595.1">
    <property type="nucleotide sequence ID" value="NZ_CP011797.1"/>
</dbReference>
<comment type="function">
    <text evidence="2 9 11">Excises uracil residues from the DNA which can arise as a result of misincorporation of dUMP residues by DNA polymerase or due to deamination of cytosine.</text>
</comment>
<dbReference type="SUPFAM" id="SSF52141">
    <property type="entry name" value="Uracil-DNA glycosylase-like"/>
    <property type="match status" value="1"/>
</dbReference>
<dbReference type="AlphaFoldDB" id="A0A2K8KQW4"/>
<dbReference type="Proteomes" id="UP000229757">
    <property type="component" value="Chromosome"/>
</dbReference>
<dbReference type="InterPro" id="IPR018085">
    <property type="entry name" value="Ura-DNA_Glyclase_AS"/>
</dbReference>
<dbReference type="NCBIfam" id="NF003589">
    <property type="entry name" value="PRK05254.1-2"/>
    <property type="match status" value="1"/>
</dbReference>
<dbReference type="PROSITE" id="PS00130">
    <property type="entry name" value="U_DNA_GLYCOSYLASE"/>
    <property type="match status" value="1"/>
</dbReference>
<accession>A0A2K8KQW4</accession>
<dbReference type="FunFam" id="3.40.470.10:FF:000001">
    <property type="entry name" value="Uracil-DNA glycosylase"/>
    <property type="match status" value="1"/>
</dbReference>
<dbReference type="InterPro" id="IPR036895">
    <property type="entry name" value="Uracil-DNA_glycosylase-like_sf"/>
</dbReference>
<protein>
    <recommendedName>
        <fullName evidence="5 9">Uracil-DNA glycosylase</fullName>
        <shortName evidence="9">UDG</shortName>
        <ecNumber evidence="4 9">3.2.2.27</ecNumber>
    </recommendedName>
</protein>
<evidence type="ECO:0000259" key="12">
    <source>
        <dbReference type="SMART" id="SM00986"/>
    </source>
</evidence>
<dbReference type="SMART" id="SM00987">
    <property type="entry name" value="UreE_C"/>
    <property type="match status" value="1"/>
</dbReference>
<dbReference type="InterPro" id="IPR002043">
    <property type="entry name" value="UDG_fam1"/>
</dbReference>
<evidence type="ECO:0000256" key="3">
    <source>
        <dbReference type="ARBA" id="ARBA00008184"/>
    </source>
</evidence>
<comment type="subcellular location">
    <subcellularLocation>
        <location evidence="9">Cytoplasm</location>
    </subcellularLocation>
</comment>
<comment type="catalytic activity">
    <reaction evidence="1 9 11">
        <text>Hydrolyzes single-stranded DNA or mismatched double-stranded DNA and polynucleotides, releasing free uracil.</text>
        <dbReference type="EC" id="3.2.2.27"/>
    </reaction>
</comment>
<evidence type="ECO:0000256" key="2">
    <source>
        <dbReference type="ARBA" id="ARBA00002631"/>
    </source>
</evidence>
<name>A0A2K8KQW4_9GAMM</name>
<feature type="domain" description="Uracil-DNA glycosylase-like" evidence="12">
    <location>
        <begin position="54"/>
        <end position="213"/>
    </location>
</feature>
<dbReference type="SMART" id="SM00986">
    <property type="entry name" value="UDG"/>
    <property type="match status" value="1"/>
</dbReference>
<dbReference type="CDD" id="cd10027">
    <property type="entry name" value="UDG-F1-like"/>
    <property type="match status" value="1"/>
</dbReference>
<keyword evidence="8 9" id="KW-0234">DNA repair</keyword>
<dbReference type="Pfam" id="PF03167">
    <property type="entry name" value="UDG"/>
    <property type="match status" value="1"/>
</dbReference>
<dbReference type="EC" id="3.2.2.27" evidence="4 9"/>
<keyword evidence="14" id="KW-1185">Reference proteome</keyword>
<evidence type="ECO:0000256" key="7">
    <source>
        <dbReference type="ARBA" id="ARBA00022801"/>
    </source>
</evidence>
<dbReference type="NCBIfam" id="NF003592">
    <property type="entry name" value="PRK05254.1-5"/>
    <property type="match status" value="1"/>
</dbReference>
<dbReference type="GO" id="GO:0097510">
    <property type="term" value="P:base-excision repair, AP site formation via deaminated base removal"/>
    <property type="evidence" value="ECO:0007669"/>
    <property type="project" value="TreeGrafter"/>
</dbReference>
<reference evidence="13 14" key="1">
    <citation type="journal article" date="2017" name="Environ. Microbiol.">
        <title>Genomic and physiological analyses of 'Reinekea forsetii' reveal a versatile opportunistic lifestyle during spring algae blooms.</title>
        <authorList>
            <person name="Avci B."/>
            <person name="Hahnke R.L."/>
            <person name="Chafee M."/>
            <person name="Fischer T."/>
            <person name="Gruber-Vodicka H."/>
            <person name="Tegetmeyer H.E."/>
            <person name="Harder J."/>
            <person name="Fuchs B.M."/>
            <person name="Amann R.I."/>
            <person name="Teeling H."/>
        </authorList>
    </citation>
    <scope>NUCLEOTIDE SEQUENCE [LARGE SCALE GENOMIC DNA]</scope>
    <source>
        <strain evidence="13 14">Hel1_31_D35</strain>
    </source>
</reference>
<evidence type="ECO:0000256" key="9">
    <source>
        <dbReference type="HAMAP-Rule" id="MF_00148"/>
    </source>
</evidence>
<feature type="active site" description="Proton acceptor" evidence="9 10">
    <location>
        <position position="69"/>
    </location>
</feature>
<dbReference type="NCBIfam" id="TIGR00628">
    <property type="entry name" value="ung"/>
    <property type="match status" value="1"/>
</dbReference>
<evidence type="ECO:0000256" key="5">
    <source>
        <dbReference type="ARBA" id="ARBA00018429"/>
    </source>
</evidence>
<evidence type="ECO:0000313" key="14">
    <source>
        <dbReference type="Proteomes" id="UP000229757"/>
    </source>
</evidence>
<proteinExistence type="inferred from homology"/>
<sequence length="234" mass="25744">MALLDLLQSAAWRQLIEARVDDAQLNDLATFLLEQERAGQILYPAKSNWFRALDSVAPQQVRVVILGQDPYHGPNQAQGLSFSVPPGAKLPPSLRNIFKEQQADLGIHNESGDLSRWTGQGVLLLNAVLTVSAGQAGSHAKQGWEALTDAVIRALSDGPTPTVFMLWGAYAEKKQQLIDASKHLILSAPHPSPLSAYRGWFGCRHFSQANLYLQQQGYAAIDWHTEASPQQSLW</sequence>
<evidence type="ECO:0000256" key="11">
    <source>
        <dbReference type="RuleBase" id="RU003780"/>
    </source>
</evidence>
<dbReference type="NCBIfam" id="NF003591">
    <property type="entry name" value="PRK05254.1-4"/>
    <property type="match status" value="1"/>
</dbReference>
<evidence type="ECO:0000313" key="13">
    <source>
        <dbReference type="EMBL" id="ATX76241.1"/>
    </source>
</evidence>
<dbReference type="NCBIfam" id="NF003588">
    <property type="entry name" value="PRK05254.1-1"/>
    <property type="match status" value="1"/>
</dbReference>
<keyword evidence="6 9" id="KW-0227">DNA damage</keyword>
<keyword evidence="9" id="KW-0963">Cytoplasm</keyword>
<evidence type="ECO:0000256" key="6">
    <source>
        <dbReference type="ARBA" id="ARBA00022763"/>
    </source>
</evidence>
<evidence type="ECO:0000256" key="10">
    <source>
        <dbReference type="PROSITE-ProRule" id="PRU10072"/>
    </source>
</evidence>
<dbReference type="OrthoDB" id="9804372at2"/>
<evidence type="ECO:0000256" key="8">
    <source>
        <dbReference type="ARBA" id="ARBA00023204"/>
    </source>
</evidence>
<dbReference type="PANTHER" id="PTHR11264:SF0">
    <property type="entry name" value="URACIL-DNA GLYCOSYLASE"/>
    <property type="match status" value="1"/>
</dbReference>
<dbReference type="PANTHER" id="PTHR11264">
    <property type="entry name" value="URACIL-DNA GLYCOSYLASE"/>
    <property type="match status" value="1"/>
</dbReference>
<gene>
    <name evidence="9" type="primary">ung</name>
    <name evidence="13" type="ORF">REIFOR_01091</name>
</gene>
<dbReference type="InterPro" id="IPR005122">
    <property type="entry name" value="Uracil-DNA_glycosylase-like"/>
</dbReference>
<dbReference type="GO" id="GO:0005737">
    <property type="term" value="C:cytoplasm"/>
    <property type="evidence" value="ECO:0007669"/>
    <property type="project" value="UniProtKB-SubCell"/>
</dbReference>
<organism evidence="13 14">
    <name type="scientific">Reinekea forsetii</name>
    <dbReference type="NCBI Taxonomy" id="1336806"/>
    <lineage>
        <taxon>Bacteria</taxon>
        <taxon>Pseudomonadati</taxon>
        <taxon>Pseudomonadota</taxon>
        <taxon>Gammaproteobacteria</taxon>
        <taxon>Oceanospirillales</taxon>
        <taxon>Saccharospirillaceae</taxon>
        <taxon>Reinekea</taxon>
    </lineage>
</organism>
<evidence type="ECO:0000256" key="4">
    <source>
        <dbReference type="ARBA" id="ARBA00012030"/>
    </source>
</evidence>